<feature type="compositionally biased region" description="Low complexity" evidence="1">
    <location>
        <begin position="7"/>
        <end position="17"/>
    </location>
</feature>
<dbReference type="AlphaFoldDB" id="A0AA40K1V5"/>
<feature type="region of interest" description="Disordered" evidence="1">
    <location>
        <begin position="1"/>
        <end position="23"/>
    </location>
</feature>
<accession>A0AA40K1V5</accession>
<keyword evidence="3" id="KW-1185">Reference proteome</keyword>
<dbReference type="Gene3D" id="1.50.10.20">
    <property type="match status" value="1"/>
</dbReference>
<name>A0AA40K1V5_9PEZI</name>
<organism evidence="2 3">
    <name type="scientific">Schizothecium vesticola</name>
    <dbReference type="NCBI Taxonomy" id="314040"/>
    <lineage>
        <taxon>Eukaryota</taxon>
        <taxon>Fungi</taxon>
        <taxon>Dikarya</taxon>
        <taxon>Ascomycota</taxon>
        <taxon>Pezizomycotina</taxon>
        <taxon>Sordariomycetes</taxon>
        <taxon>Sordariomycetidae</taxon>
        <taxon>Sordariales</taxon>
        <taxon>Schizotheciaceae</taxon>
        <taxon>Schizothecium</taxon>
    </lineage>
</organism>
<protein>
    <submittedName>
        <fullName evidence="2">Uncharacterized protein</fullName>
    </submittedName>
</protein>
<dbReference type="InterPro" id="IPR008930">
    <property type="entry name" value="Terpenoid_cyclase/PrenylTrfase"/>
</dbReference>
<reference evidence="2" key="1">
    <citation type="submission" date="2023-06" db="EMBL/GenBank/DDBJ databases">
        <title>Genome-scale phylogeny and comparative genomics of the fungal order Sordariales.</title>
        <authorList>
            <consortium name="Lawrence Berkeley National Laboratory"/>
            <person name="Hensen N."/>
            <person name="Bonometti L."/>
            <person name="Westerberg I."/>
            <person name="Brannstrom I.O."/>
            <person name="Guillou S."/>
            <person name="Cros-Aarteil S."/>
            <person name="Calhoun S."/>
            <person name="Haridas S."/>
            <person name="Kuo A."/>
            <person name="Mondo S."/>
            <person name="Pangilinan J."/>
            <person name="Riley R."/>
            <person name="LaButti K."/>
            <person name="Andreopoulos B."/>
            <person name="Lipzen A."/>
            <person name="Chen C."/>
            <person name="Yanf M."/>
            <person name="Daum C."/>
            <person name="Ng V."/>
            <person name="Clum A."/>
            <person name="Steindorff A."/>
            <person name="Ohm R."/>
            <person name="Martin F."/>
            <person name="Silar P."/>
            <person name="Natvig D."/>
            <person name="Lalanne C."/>
            <person name="Gautier V."/>
            <person name="Ament-velasquez S.L."/>
            <person name="Kruys A."/>
            <person name="Hutchinson M.I."/>
            <person name="Powell A.J."/>
            <person name="Barry K."/>
            <person name="Miller A.N."/>
            <person name="Grigoriev I.V."/>
            <person name="Debuchy R."/>
            <person name="Gladieux P."/>
            <person name="Thoren M.H."/>
            <person name="Johannesson H."/>
        </authorList>
    </citation>
    <scope>NUCLEOTIDE SEQUENCE</scope>
    <source>
        <strain evidence="2">SMH3187-1</strain>
    </source>
</reference>
<comment type="caution">
    <text evidence="2">The sequence shown here is derived from an EMBL/GenBank/DDBJ whole genome shotgun (WGS) entry which is preliminary data.</text>
</comment>
<evidence type="ECO:0000313" key="2">
    <source>
        <dbReference type="EMBL" id="KAK0742919.1"/>
    </source>
</evidence>
<gene>
    <name evidence="2" type="ORF">B0T18DRAFT_489795</name>
</gene>
<evidence type="ECO:0000313" key="3">
    <source>
        <dbReference type="Proteomes" id="UP001172155"/>
    </source>
</evidence>
<evidence type="ECO:0000256" key="1">
    <source>
        <dbReference type="SAM" id="MobiDB-lite"/>
    </source>
</evidence>
<dbReference type="SUPFAM" id="SSF48239">
    <property type="entry name" value="Terpenoid cyclases/Protein prenyltransferases"/>
    <property type="match status" value="1"/>
</dbReference>
<dbReference type="EMBL" id="JAUKUD010000005">
    <property type="protein sequence ID" value="KAK0742919.1"/>
    <property type="molecule type" value="Genomic_DNA"/>
</dbReference>
<dbReference type="Proteomes" id="UP001172155">
    <property type="component" value="Unassembled WGS sequence"/>
</dbReference>
<sequence length="289" mass="33435">MPLLANSPTSPTPSYSSKIDEDGQWDGGSFVPRDFSEAKWKLEGQPWTSTYHTLTKLREFGLDPESERAKKTVELVRHNCRWDHDGQPYWDGEVEECINGQTVATGAYFGVDISSIVERLLGDRMEDGGWNCERERGSVRSSFDSTISVLEGLLEYERVTGGTQESIAARKSGEEYLLKRKLFRRLSNGAVVDEKYLLFDEPGRWNYDILRALDYFRKQSLLTGEAPDSRLQEAIDHVRFKRQDDGKWLFDREHKGREWFTMNEGVGRPSSWMTLRALRVLKWWGEKHV</sequence>
<proteinExistence type="predicted"/>